<dbReference type="EMBL" id="LSMT01000228">
    <property type="protein sequence ID" value="PFX22794.1"/>
    <property type="molecule type" value="Genomic_DNA"/>
</dbReference>
<keyword evidence="1" id="KW-0175">Coiled coil</keyword>
<dbReference type="Pfam" id="PF21787">
    <property type="entry name" value="TNP-like_RNaseH_N"/>
    <property type="match status" value="1"/>
</dbReference>
<name>A0A2B4RWG0_STYPI</name>
<dbReference type="AlphaFoldDB" id="A0A2B4RWG0"/>
<evidence type="ECO:0000313" key="3">
    <source>
        <dbReference type="EMBL" id="PFX22794.1"/>
    </source>
</evidence>
<organism evidence="3 4">
    <name type="scientific">Stylophora pistillata</name>
    <name type="common">Smooth cauliflower coral</name>
    <dbReference type="NCBI Taxonomy" id="50429"/>
    <lineage>
        <taxon>Eukaryota</taxon>
        <taxon>Metazoa</taxon>
        <taxon>Cnidaria</taxon>
        <taxon>Anthozoa</taxon>
        <taxon>Hexacorallia</taxon>
        <taxon>Scleractinia</taxon>
        <taxon>Astrocoeniina</taxon>
        <taxon>Pocilloporidae</taxon>
        <taxon>Stylophora</taxon>
    </lineage>
</organism>
<evidence type="ECO:0000259" key="2">
    <source>
        <dbReference type="Pfam" id="PF21787"/>
    </source>
</evidence>
<evidence type="ECO:0000313" key="4">
    <source>
        <dbReference type="Proteomes" id="UP000225706"/>
    </source>
</evidence>
<feature type="domain" description="Transposable element P transposase-like RNase H" evidence="2">
    <location>
        <begin position="205"/>
        <end position="305"/>
    </location>
</feature>
<comment type="caution">
    <text evidence="3">The sequence shown here is derived from an EMBL/GenBank/DDBJ whole genome shotgun (WGS) entry which is preliminary data.</text>
</comment>
<protein>
    <recommendedName>
        <fullName evidence="2">Transposable element P transposase-like RNase H domain-containing protein</fullName>
    </recommendedName>
</protein>
<dbReference type="InterPro" id="IPR048365">
    <property type="entry name" value="TNP-like_RNaseH_N"/>
</dbReference>
<keyword evidence="4" id="KW-1185">Reference proteome</keyword>
<accession>A0A2B4RWG0</accession>
<sequence length="310" mass="35319">MDDISYLLDCVHNILDILNNVQGVHNSHGNVQLLVGKVDFLQKMLVNLDIDDFITETMGRAHSLLVEIERTEKSYPRYSPSDQQDGRCRRPSYVISKEQLSYLIEQGFKLQEIATMLGLSQVIFAIPFSAKYLSSVDRKVQVKQRLLEQAKLNAQLSKTAPESVRLALKEQRLKCAELEQELWEMRAALENSSVEVDHDLSNDFTNIVSEVDESKRYCVLLFDEMKILANLVFDKTTNDVIGYVDLGDPDVNFATLDKHDDVATHAFVFLVRGVCTELKFSLTYFATTGVTSMRTMPLFWEAVCNIRVHV</sequence>
<reference evidence="4" key="1">
    <citation type="journal article" date="2017" name="bioRxiv">
        <title>Comparative analysis of the genomes of Stylophora pistillata and Acropora digitifera provides evidence for extensive differences between species of corals.</title>
        <authorList>
            <person name="Voolstra C.R."/>
            <person name="Li Y."/>
            <person name="Liew Y.J."/>
            <person name="Baumgarten S."/>
            <person name="Zoccola D."/>
            <person name="Flot J.-F."/>
            <person name="Tambutte S."/>
            <person name="Allemand D."/>
            <person name="Aranda M."/>
        </authorList>
    </citation>
    <scope>NUCLEOTIDE SEQUENCE [LARGE SCALE GENOMIC DNA]</scope>
</reference>
<feature type="coiled-coil region" evidence="1">
    <location>
        <begin position="168"/>
        <end position="195"/>
    </location>
</feature>
<evidence type="ECO:0000256" key="1">
    <source>
        <dbReference type="SAM" id="Coils"/>
    </source>
</evidence>
<proteinExistence type="predicted"/>
<dbReference type="Proteomes" id="UP000225706">
    <property type="component" value="Unassembled WGS sequence"/>
</dbReference>
<gene>
    <name evidence="3" type="ORF">AWC38_SpisGene12642</name>
</gene>